<dbReference type="RefSeq" id="WP_345644427.1">
    <property type="nucleotide sequence ID" value="NZ_BAABLY010000025.1"/>
</dbReference>
<dbReference type="Proteomes" id="UP001464923">
    <property type="component" value="Unassembled WGS sequence"/>
</dbReference>
<dbReference type="PANTHER" id="PTHR42784">
    <property type="entry name" value="PYRANOSE 2-OXIDASE"/>
    <property type="match status" value="1"/>
</dbReference>
<dbReference type="EMBL" id="JBEDNP010000010">
    <property type="protein sequence ID" value="MEQ3540625.1"/>
    <property type="molecule type" value="Genomic_DNA"/>
</dbReference>
<gene>
    <name evidence="8" type="ORF">WHI96_17570</name>
</gene>
<reference evidence="8 9" key="1">
    <citation type="submission" date="2024-03" db="EMBL/GenBank/DDBJ databases">
        <title>Draft genome sequence of Pseudonocardia tropica JCM 19149.</title>
        <authorList>
            <person name="Butdee W."/>
            <person name="Duangmal K."/>
        </authorList>
    </citation>
    <scope>NUCLEOTIDE SEQUENCE [LARGE SCALE GENOMIC DNA]</scope>
    <source>
        <strain evidence="8 9">JCM 19149</strain>
    </source>
</reference>
<keyword evidence="9" id="KW-1185">Reference proteome</keyword>
<keyword evidence="4" id="KW-0274">FAD</keyword>
<dbReference type="Gene3D" id="3.50.50.60">
    <property type="entry name" value="FAD/NAD(P)-binding domain"/>
    <property type="match status" value="2"/>
</dbReference>
<dbReference type="InterPro" id="IPR036188">
    <property type="entry name" value="FAD/NAD-bd_sf"/>
</dbReference>
<evidence type="ECO:0000256" key="1">
    <source>
        <dbReference type="ARBA" id="ARBA00001974"/>
    </source>
</evidence>
<feature type="domain" description="Glucose-methanol-choline oxidoreductase N-terminal" evidence="6">
    <location>
        <begin position="180"/>
        <end position="260"/>
    </location>
</feature>
<comment type="similarity">
    <text evidence="2">Belongs to the GMC oxidoreductase family.</text>
</comment>
<protein>
    <submittedName>
        <fullName evidence="8">GMC family oxidoreductase</fullName>
    </submittedName>
</protein>
<evidence type="ECO:0000259" key="6">
    <source>
        <dbReference type="Pfam" id="PF00732"/>
    </source>
</evidence>
<dbReference type="InterPro" id="IPR007867">
    <property type="entry name" value="GMC_OxRtase_C"/>
</dbReference>
<sequence length="540" mass="58961">MIIDAERDRLDVLPHDAVVVVGAGPAGIAVSRRLGEAGVPVVLLESGPDTVDPRFPVEDGPLDRAETAGSRYRYPTEGRARGIGGAGQTWRGQCLPLDRSDLAVRPWVPGSGWPLDPAELDRHRPAAEAFLDVAGGYDETRWADFAPLRPLNWDPERLRNFLTEYCREVPLGSRDRDRLAASRAVRVVVNATVTRATLVDGRATGVRIAAGGRRVEITGREVVLAAGGIENARLLQLSDPNGVGLGTGRAHTGRHLQDHPIVRTVRIDPVDHRVLRDRYVELRRRGRRVFPKIALTAAAQEREGLLNACAVFEHVYSDSPLDAVHRLRAELTGPGPRTLRPGDLVRGVAAVPALARGLYRQRVRGVPFRGDAPSGVFLQVWVEQAPRADRRVTLGARRDALGLPVARIDWFCADEELHTSRLLTRWVAEDLRAAGVATTRDLPAMTDDDAWRGTVRDGFHPAGTTRMSRDPHDGVVDPELAVHGVSGLSVVGGSVFPTSGFANPTLTIVQLALRLADRLRDRTRPDLEVRGRTRLPDGAR</sequence>
<dbReference type="PANTHER" id="PTHR42784:SF1">
    <property type="entry name" value="PYRANOSE 2-OXIDASE"/>
    <property type="match status" value="1"/>
</dbReference>
<dbReference type="Pfam" id="PF05199">
    <property type="entry name" value="GMC_oxred_C"/>
    <property type="match status" value="1"/>
</dbReference>
<comment type="cofactor">
    <cofactor evidence="1">
        <name>FAD</name>
        <dbReference type="ChEBI" id="CHEBI:57692"/>
    </cofactor>
</comment>
<name>A0ABV1JXC4_9PSEU</name>
<organism evidence="8 9">
    <name type="scientific">Pseudonocardia tropica</name>
    <dbReference type="NCBI Taxonomy" id="681289"/>
    <lineage>
        <taxon>Bacteria</taxon>
        <taxon>Bacillati</taxon>
        <taxon>Actinomycetota</taxon>
        <taxon>Actinomycetes</taxon>
        <taxon>Pseudonocardiales</taxon>
        <taxon>Pseudonocardiaceae</taxon>
        <taxon>Pseudonocardia</taxon>
    </lineage>
</organism>
<evidence type="ECO:0000313" key="8">
    <source>
        <dbReference type="EMBL" id="MEQ3540625.1"/>
    </source>
</evidence>
<evidence type="ECO:0000256" key="2">
    <source>
        <dbReference type="ARBA" id="ARBA00010790"/>
    </source>
</evidence>
<dbReference type="SUPFAM" id="SSF51905">
    <property type="entry name" value="FAD/NAD(P)-binding domain"/>
    <property type="match status" value="1"/>
</dbReference>
<dbReference type="Pfam" id="PF00732">
    <property type="entry name" value="GMC_oxred_N"/>
    <property type="match status" value="1"/>
</dbReference>
<feature type="domain" description="Glucose-methanol-choline oxidoreductase C-terminal" evidence="7">
    <location>
        <begin position="386"/>
        <end position="512"/>
    </location>
</feature>
<accession>A0ABV1JXC4</accession>
<keyword evidence="5" id="KW-0560">Oxidoreductase</keyword>
<proteinExistence type="inferred from homology"/>
<keyword evidence="3" id="KW-0285">Flavoprotein</keyword>
<evidence type="ECO:0000256" key="5">
    <source>
        <dbReference type="ARBA" id="ARBA00023002"/>
    </source>
</evidence>
<dbReference type="InterPro" id="IPR051473">
    <property type="entry name" value="P2Ox-like"/>
</dbReference>
<comment type="caution">
    <text evidence="8">The sequence shown here is derived from an EMBL/GenBank/DDBJ whole genome shotgun (WGS) entry which is preliminary data.</text>
</comment>
<evidence type="ECO:0000313" key="9">
    <source>
        <dbReference type="Proteomes" id="UP001464923"/>
    </source>
</evidence>
<evidence type="ECO:0000259" key="7">
    <source>
        <dbReference type="Pfam" id="PF05199"/>
    </source>
</evidence>
<dbReference type="InterPro" id="IPR000172">
    <property type="entry name" value="GMC_OxRdtase_N"/>
</dbReference>
<evidence type="ECO:0000256" key="4">
    <source>
        <dbReference type="ARBA" id="ARBA00022827"/>
    </source>
</evidence>
<evidence type="ECO:0000256" key="3">
    <source>
        <dbReference type="ARBA" id="ARBA00022630"/>
    </source>
</evidence>